<protein>
    <recommendedName>
        <fullName evidence="1">Thiolase C-terminal domain-containing protein</fullName>
    </recommendedName>
</protein>
<dbReference type="Proteomes" id="UP000028488">
    <property type="component" value="Plasmid pPDG2"/>
</dbReference>
<dbReference type="InterPro" id="IPR016039">
    <property type="entry name" value="Thiolase-like"/>
</dbReference>
<evidence type="ECO:0000259" key="1">
    <source>
        <dbReference type="Pfam" id="PF22691"/>
    </source>
</evidence>
<sequence>MVTSIETLGFCKIDDFGDWVDEGRRIGPRCELPANTGGGHLAEGPVHGLQLLTEAVLQLLCGDAGERQVPDAKVSGERE</sequence>
<evidence type="ECO:0000313" key="3">
    <source>
        <dbReference type="Proteomes" id="UP000028488"/>
    </source>
</evidence>
<feature type="domain" description="Thiolase C-terminal" evidence="1">
    <location>
        <begin position="3"/>
        <end position="75"/>
    </location>
</feature>
<dbReference type="InterPro" id="IPR055140">
    <property type="entry name" value="Thiolase_C_2"/>
</dbReference>
<dbReference type="AlphaFoldDB" id="A0A076EYP9"/>
<dbReference type="Gene3D" id="3.40.47.10">
    <property type="match status" value="1"/>
</dbReference>
<geneLocation type="plasmid" evidence="2 3">
    <name>pPDG2</name>
</geneLocation>
<proteinExistence type="predicted"/>
<dbReference type="Pfam" id="PF22691">
    <property type="entry name" value="Thiolase_C_1"/>
    <property type="match status" value="1"/>
</dbReference>
<dbReference type="EMBL" id="CP008949">
    <property type="protein sequence ID" value="AII10911.1"/>
    <property type="molecule type" value="Genomic_DNA"/>
</dbReference>
<dbReference type="GO" id="GO:0016746">
    <property type="term" value="F:acyltransferase activity"/>
    <property type="evidence" value="ECO:0007669"/>
    <property type="project" value="InterPro"/>
</dbReference>
<keyword evidence="2" id="KW-0614">Plasmid</keyword>
<accession>A0A076EYP9</accession>
<gene>
    <name evidence="2" type="ORF">EP51_43020</name>
</gene>
<evidence type="ECO:0000313" key="2">
    <source>
        <dbReference type="EMBL" id="AII10911.1"/>
    </source>
</evidence>
<reference evidence="2 3" key="1">
    <citation type="submission" date="2014-07" db="EMBL/GenBank/DDBJ databases">
        <title>Genome Sequence of Rhodococcus opacus Strain R7, a Biodegrader of Mono- and Polycyclic Aromatic Hydrocarbons.</title>
        <authorList>
            <person name="Di Gennaro P."/>
            <person name="Zampolli J."/>
            <person name="Presti I."/>
            <person name="Cappelletti M."/>
            <person name="D'Ursi P."/>
            <person name="Orro A."/>
            <person name="Mezzelani A."/>
            <person name="Milanesi L."/>
        </authorList>
    </citation>
    <scope>NUCLEOTIDE SEQUENCE [LARGE SCALE GENOMIC DNA]</scope>
    <source>
        <strain evidence="2 3">R7</strain>
        <plasmid evidence="2">pPDG2</plasmid>
    </source>
</reference>
<name>A0A076EYP9_RHOOP</name>
<organism evidence="2 3">
    <name type="scientific">Rhodococcus opacus</name>
    <name type="common">Nocardia opaca</name>
    <dbReference type="NCBI Taxonomy" id="37919"/>
    <lineage>
        <taxon>Bacteria</taxon>
        <taxon>Bacillati</taxon>
        <taxon>Actinomycetota</taxon>
        <taxon>Actinomycetes</taxon>
        <taxon>Mycobacteriales</taxon>
        <taxon>Nocardiaceae</taxon>
        <taxon>Rhodococcus</taxon>
    </lineage>
</organism>